<protein>
    <submittedName>
        <fullName evidence="2">Uncharacterized protein</fullName>
    </submittedName>
</protein>
<evidence type="ECO:0000313" key="3">
    <source>
        <dbReference type="Proteomes" id="UP001497383"/>
    </source>
</evidence>
<sequence length="773" mass="85776">MSAVLEPSVSLAGSAELDPTSIASHSIQLIQNISHINEKLAHNDNGVLQIRALMELNQSCLAELCALSERVLQLQTIASASAASANDDAALTFQPTFEHLAQEYSHVFQKLTMHDAFGEQKTLPQDEPTDEIDIDRADLEDENPELWPRCSTPTPTPPDLKKMISISNLRLKPIRCSSSSSTTTTTTSPTAEPRVVSKQKSRYRLSAIYNLTPIVYEDLPSADATNTVISDHSSFSDDESERMMNNSATETYDTTESHLVHSDHHQEHQHPHQGDVAENYDIGVEPTEVDFKEPSASKSFIFKHHRSSSDPTVSTTKSIDHADLLKELDFEHDYLQFNRLKHFISMSQIPSHLERHQEPFDVQDDLFYRDYVKSATATTPQLHDEIDCDVCSIVSDVSYYSPEKQQGQPPLLHKHDSDLGFDTYNSFLRKSALNLNGNYLKTFPHANYPVRKEATAIVSPAPAPPITPPIAPHHYHHHLLHHQHHHQYHPHNGKTGKFHNPILQLRPSKTVSPTLDSSYHHEFHTSTSSTTTADCIANGYSSRRLLSDVMSRNCPTSSTKQTSKHASASSKFTTAPRTPPAPPRQIPFQKPPMAHSIPDSANSHRHNNNPNTSSSSPSSSFLHPTSKKSIASTTPTVTIAPQPHPVPSGRSLLAKFIIASQKSSSNNSAAAANFNNASTTRPVKAPTPEKIKDLKRQKMFKHVPISAPNEAQLKRIPCAIQQGRRTDGSFSNLTIQNNKKYIKHGDSSIFNSPIMRSCNEVALREALADSLLD</sequence>
<feature type="region of interest" description="Disordered" evidence="1">
    <location>
        <begin position="508"/>
        <end position="534"/>
    </location>
</feature>
<proteinExistence type="predicted"/>
<keyword evidence="3" id="KW-1185">Reference proteome</keyword>
<dbReference type="RefSeq" id="XP_066827156.1">
    <property type="nucleotide sequence ID" value="XM_066972150.1"/>
</dbReference>
<feature type="compositionally biased region" description="Low complexity" evidence="1">
    <location>
        <begin position="608"/>
        <end position="624"/>
    </location>
</feature>
<dbReference type="Proteomes" id="UP001497383">
    <property type="component" value="Chromosome 1"/>
</dbReference>
<dbReference type="EMBL" id="OZ022405">
    <property type="protein sequence ID" value="CAK9435491.1"/>
    <property type="molecule type" value="Genomic_DNA"/>
</dbReference>
<feature type="compositionally biased region" description="Polar residues" evidence="1">
    <location>
        <begin position="553"/>
        <end position="570"/>
    </location>
</feature>
<feature type="region of interest" description="Disordered" evidence="1">
    <location>
        <begin position="664"/>
        <end position="685"/>
    </location>
</feature>
<feature type="compositionally biased region" description="Basic and acidic residues" evidence="1">
    <location>
        <begin position="255"/>
        <end position="273"/>
    </location>
</feature>
<feature type="region of interest" description="Disordered" evidence="1">
    <location>
        <begin position="175"/>
        <end position="196"/>
    </location>
</feature>
<gene>
    <name evidence="2" type="ORF">LODBEIA_P02180</name>
</gene>
<feature type="compositionally biased region" description="Low complexity" evidence="1">
    <location>
        <begin position="664"/>
        <end position="678"/>
    </location>
</feature>
<organism evidence="2 3">
    <name type="scientific">Lodderomyces beijingensis</name>
    <dbReference type="NCBI Taxonomy" id="1775926"/>
    <lineage>
        <taxon>Eukaryota</taxon>
        <taxon>Fungi</taxon>
        <taxon>Dikarya</taxon>
        <taxon>Ascomycota</taxon>
        <taxon>Saccharomycotina</taxon>
        <taxon>Pichiomycetes</taxon>
        <taxon>Debaryomycetaceae</taxon>
        <taxon>Candida/Lodderomyces clade</taxon>
        <taxon>Lodderomyces</taxon>
    </lineage>
</organism>
<reference evidence="2 3" key="1">
    <citation type="submission" date="2024-03" db="EMBL/GenBank/DDBJ databases">
        <authorList>
            <person name="Brejova B."/>
        </authorList>
    </citation>
    <scope>NUCLEOTIDE SEQUENCE [LARGE SCALE GENOMIC DNA]</scope>
    <source>
        <strain evidence="2 3">CBS 14171</strain>
    </source>
</reference>
<name>A0ABP0ZCT4_9ASCO</name>
<feature type="compositionally biased region" description="Low complexity" evidence="1">
    <location>
        <begin position="177"/>
        <end position="188"/>
    </location>
</feature>
<evidence type="ECO:0000256" key="1">
    <source>
        <dbReference type="SAM" id="MobiDB-lite"/>
    </source>
</evidence>
<evidence type="ECO:0000313" key="2">
    <source>
        <dbReference type="EMBL" id="CAK9435491.1"/>
    </source>
</evidence>
<dbReference type="GeneID" id="92205414"/>
<feature type="region of interest" description="Disordered" evidence="1">
    <location>
        <begin position="552"/>
        <end position="629"/>
    </location>
</feature>
<feature type="region of interest" description="Disordered" evidence="1">
    <location>
        <begin position="250"/>
        <end position="273"/>
    </location>
</feature>
<feature type="compositionally biased region" description="Polar residues" evidence="1">
    <location>
        <begin position="508"/>
        <end position="517"/>
    </location>
</feature>
<accession>A0ABP0ZCT4</accession>